<accession>A0A9P8P8D2</accession>
<dbReference type="PANTHER" id="PTHR10395:SF7">
    <property type="entry name" value="5-HYDROXYISOURATE HYDROLASE"/>
    <property type="match status" value="1"/>
</dbReference>
<evidence type="ECO:0000259" key="8">
    <source>
        <dbReference type="Pfam" id="PF00576"/>
    </source>
</evidence>
<dbReference type="EMBL" id="JAEUBF010001406">
    <property type="protein sequence ID" value="KAH3666702.1"/>
    <property type="molecule type" value="Genomic_DNA"/>
</dbReference>
<dbReference type="PANTHER" id="PTHR10395">
    <property type="entry name" value="URICASE AND TRANSTHYRETIN-RELATED"/>
    <property type="match status" value="1"/>
</dbReference>
<evidence type="ECO:0000313" key="9">
    <source>
        <dbReference type="EMBL" id="KAH3666702.1"/>
    </source>
</evidence>
<dbReference type="Gene3D" id="2.60.40.180">
    <property type="entry name" value="Transthyretin/hydroxyisourate hydrolase domain"/>
    <property type="match status" value="1"/>
</dbReference>
<protein>
    <recommendedName>
        <fullName evidence="7">5-hydroxyisourate hydrolase</fullName>
        <shortName evidence="7">HIU hydrolase</shortName>
        <shortName evidence="7">HIUHase</shortName>
        <ecNumber evidence="7">3.5.2.17</ecNumber>
    </recommendedName>
</protein>
<dbReference type="GO" id="GO:0033971">
    <property type="term" value="F:hydroxyisourate hydrolase activity"/>
    <property type="evidence" value="ECO:0007669"/>
    <property type="project" value="UniProtKB-EC"/>
</dbReference>
<dbReference type="Proteomes" id="UP000769528">
    <property type="component" value="Unassembled WGS sequence"/>
</dbReference>
<dbReference type="InterPro" id="IPR036817">
    <property type="entry name" value="Transthyretin/HIU_hydrolase_sf"/>
</dbReference>
<dbReference type="PROSITE" id="PS00768">
    <property type="entry name" value="TRANSTHYRETIN_1"/>
    <property type="match status" value="1"/>
</dbReference>
<comment type="similarity">
    <text evidence="3 7">Belongs to the transthyretin family. 5-hydroxyisourate hydrolase subfamily.</text>
</comment>
<dbReference type="EC" id="3.5.2.17" evidence="7"/>
<dbReference type="NCBIfam" id="TIGR02962">
    <property type="entry name" value="hdxy_isourate"/>
    <property type="match status" value="1"/>
</dbReference>
<feature type="domain" description="Transthyretin/hydroxyisourate hydrolase" evidence="8">
    <location>
        <begin position="4"/>
        <end position="149"/>
    </location>
</feature>
<dbReference type="InterPro" id="IPR023416">
    <property type="entry name" value="Transthyretin/HIU_hydrolase_d"/>
</dbReference>
<evidence type="ECO:0000256" key="3">
    <source>
        <dbReference type="ARBA" id="ARBA00009850"/>
    </source>
</evidence>
<evidence type="ECO:0000256" key="1">
    <source>
        <dbReference type="ARBA" id="ARBA00001043"/>
    </source>
</evidence>
<dbReference type="OrthoDB" id="10265230at2759"/>
<comment type="subunit">
    <text evidence="4 7">Homotetramer.</text>
</comment>
<evidence type="ECO:0000256" key="5">
    <source>
        <dbReference type="ARBA" id="ARBA00022631"/>
    </source>
</evidence>
<dbReference type="Pfam" id="PF00576">
    <property type="entry name" value="Transthyretin"/>
    <property type="match status" value="1"/>
</dbReference>
<comment type="catalytic activity">
    <reaction evidence="1 7">
        <text>5-hydroxyisourate + H2O = 5-hydroxy-2-oxo-4-ureido-2,5-dihydro-1H-imidazole-5-carboxylate + H(+)</text>
        <dbReference type="Rhea" id="RHEA:23736"/>
        <dbReference type="ChEBI" id="CHEBI:15377"/>
        <dbReference type="ChEBI" id="CHEBI:15378"/>
        <dbReference type="ChEBI" id="CHEBI:18072"/>
        <dbReference type="ChEBI" id="CHEBI:58639"/>
        <dbReference type="EC" id="3.5.2.17"/>
    </reaction>
</comment>
<dbReference type="InterPro" id="IPR023418">
    <property type="entry name" value="Thyroxine_BS"/>
</dbReference>
<keyword evidence="6 7" id="KW-0378">Hydrolase</keyword>
<comment type="function">
    <text evidence="2">Catalyzes the hydrolysis of 5-hydroxyisourate (HIU) to 2-oxo-4-hydroxy-4-carboxy-5-ureidoimidazoline (OHCU).</text>
</comment>
<dbReference type="SUPFAM" id="SSF49472">
    <property type="entry name" value="Transthyretin (synonym: prealbumin)"/>
    <property type="match status" value="1"/>
</dbReference>
<dbReference type="InterPro" id="IPR014306">
    <property type="entry name" value="Hydroxyisourate_hydrolase"/>
</dbReference>
<evidence type="ECO:0000313" key="10">
    <source>
        <dbReference type="Proteomes" id="UP000769528"/>
    </source>
</evidence>
<keyword evidence="10" id="KW-1185">Reference proteome</keyword>
<evidence type="ECO:0000256" key="2">
    <source>
        <dbReference type="ARBA" id="ARBA00002704"/>
    </source>
</evidence>
<reference evidence="9" key="2">
    <citation type="submission" date="2021-01" db="EMBL/GenBank/DDBJ databases">
        <authorList>
            <person name="Schikora-Tamarit M.A."/>
        </authorList>
    </citation>
    <scope>NUCLEOTIDE SEQUENCE</scope>
    <source>
        <strain evidence="9">CBS6341</strain>
    </source>
</reference>
<dbReference type="GO" id="GO:0006144">
    <property type="term" value="P:purine nucleobase metabolic process"/>
    <property type="evidence" value="ECO:0007669"/>
    <property type="project" value="UniProtKB-KW"/>
</dbReference>
<comment type="caution">
    <text evidence="9">The sequence shown here is derived from an EMBL/GenBank/DDBJ whole genome shotgun (WGS) entry which is preliminary data.</text>
</comment>
<proteinExistence type="inferred from homology"/>
<evidence type="ECO:0000256" key="4">
    <source>
        <dbReference type="ARBA" id="ARBA00011881"/>
    </source>
</evidence>
<keyword evidence="5 7" id="KW-0659">Purine metabolism</keyword>
<sequence length="150" mass="17162">MPPITCHILDTTRGKPASDVIVAIYKIGEVPNSSNSELIIQESSDPFGLARTNQDGRITDWNFHPSKDLTNLGIDSKLQKWNELKSGIYKIRFQTRDYFKRLSEINDDSNSGRTFFPFVEIIFTVDNPPDNHYHIPLLLSNHSYTTYRGS</sequence>
<dbReference type="CDD" id="cd05822">
    <property type="entry name" value="TLP_HIUase"/>
    <property type="match status" value="1"/>
</dbReference>
<reference evidence="9" key="1">
    <citation type="journal article" date="2021" name="Open Biol.">
        <title>Shared evolutionary footprints suggest mitochondrial oxidative damage underlies multiple complex I losses in fungi.</title>
        <authorList>
            <person name="Schikora-Tamarit M.A."/>
            <person name="Marcet-Houben M."/>
            <person name="Nosek J."/>
            <person name="Gabaldon T."/>
        </authorList>
    </citation>
    <scope>NUCLEOTIDE SEQUENCE</scope>
    <source>
        <strain evidence="9">CBS6341</strain>
    </source>
</reference>
<organism evidence="9 10">
    <name type="scientific">Wickerhamomyces mucosus</name>
    <dbReference type="NCBI Taxonomy" id="1378264"/>
    <lineage>
        <taxon>Eukaryota</taxon>
        <taxon>Fungi</taxon>
        <taxon>Dikarya</taxon>
        <taxon>Ascomycota</taxon>
        <taxon>Saccharomycotina</taxon>
        <taxon>Saccharomycetes</taxon>
        <taxon>Phaffomycetales</taxon>
        <taxon>Wickerhamomycetaceae</taxon>
        <taxon>Wickerhamomyces</taxon>
    </lineage>
</organism>
<evidence type="ECO:0000256" key="6">
    <source>
        <dbReference type="ARBA" id="ARBA00022801"/>
    </source>
</evidence>
<gene>
    <name evidence="9" type="ORF">WICMUC_005519</name>
</gene>
<evidence type="ECO:0000256" key="7">
    <source>
        <dbReference type="RuleBase" id="RU361270"/>
    </source>
</evidence>
<dbReference type="AlphaFoldDB" id="A0A9P8P8D2"/>
<name>A0A9P8P8D2_9ASCO</name>